<gene>
    <name evidence="1" type="ORF">EPI10_008800</name>
</gene>
<dbReference type="AlphaFoldDB" id="A0A5B6V612"/>
<dbReference type="OrthoDB" id="1190543at2759"/>
<proteinExistence type="predicted"/>
<evidence type="ECO:0000313" key="1">
    <source>
        <dbReference type="EMBL" id="KAA3464562.1"/>
    </source>
</evidence>
<evidence type="ECO:0000313" key="2">
    <source>
        <dbReference type="Proteomes" id="UP000325315"/>
    </source>
</evidence>
<organism evidence="1 2">
    <name type="scientific">Gossypium australe</name>
    <dbReference type="NCBI Taxonomy" id="47621"/>
    <lineage>
        <taxon>Eukaryota</taxon>
        <taxon>Viridiplantae</taxon>
        <taxon>Streptophyta</taxon>
        <taxon>Embryophyta</taxon>
        <taxon>Tracheophyta</taxon>
        <taxon>Spermatophyta</taxon>
        <taxon>Magnoliopsida</taxon>
        <taxon>eudicotyledons</taxon>
        <taxon>Gunneridae</taxon>
        <taxon>Pentapetalae</taxon>
        <taxon>rosids</taxon>
        <taxon>malvids</taxon>
        <taxon>Malvales</taxon>
        <taxon>Malvaceae</taxon>
        <taxon>Malvoideae</taxon>
        <taxon>Gossypium</taxon>
    </lineage>
</organism>
<sequence>MHPNALQRRCCNSEAICGKNRIYDFLAGLNIEFDVVRVQILGKSDLPSLNEAISIIRAEEGCWSVMLEPQGEMLPERAQPNHSIEIIYSAHIARGIVTPRRDVGNFMKGPMKSQIKVQAYIVSTSSTSEENLEKSAPEFNIEEIEKLKTFLGSFEKPTSTTGQGDIYINKDLTLRNVLHFPKLFANLISIQKLSTNSNCSVTFFPSHYVF</sequence>
<dbReference type="Proteomes" id="UP000325315">
    <property type="component" value="Unassembled WGS sequence"/>
</dbReference>
<accession>A0A5B6V612</accession>
<keyword evidence="2" id="KW-1185">Reference proteome</keyword>
<name>A0A5B6V612_9ROSI</name>
<protein>
    <submittedName>
        <fullName evidence="1">Retrovirus-related Pol polyprotein from transposon TNT 1-94</fullName>
    </submittedName>
</protein>
<dbReference type="EMBL" id="SMMG02000008">
    <property type="protein sequence ID" value="KAA3464562.1"/>
    <property type="molecule type" value="Genomic_DNA"/>
</dbReference>
<comment type="caution">
    <text evidence="1">The sequence shown here is derived from an EMBL/GenBank/DDBJ whole genome shotgun (WGS) entry which is preliminary data.</text>
</comment>
<reference evidence="1" key="1">
    <citation type="submission" date="2019-08" db="EMBL/GenBank/DDBJ databases">
        <authorList>
            <person name="Liu F."/>
        </authorList>
    </citation>
    <scope>NUCLEOTIDE SEQUENCE [LARGE SCALE GENOMIC DNA]</scope>
    <source>
        <strain evidence="1">PA1801</strain>
        <tissue evidence="1">Leaf</tissue>
    </source>
</reference>